<reference evidence="1 2" key="1">
    <citation type="submission" date="2014-02" db="EMBL/GenBank/DDBJ databases">
        <title>Transposable element dynamics among asymbiotic and ectomycorrhizal Amanita fungi.</title>
        <authorList>
            <consortium name="DOE Joint Genome Institute"/>
            <person name="Hess J."/>
            <person name="Skrede I."/>
            <person name="Wolfe B."/>
            <person name="LaButti K."/>
            <person name="Ohm R.A."/>
            <person name="Grigoriev I.V."/>
            <person name="Pringle A."/>
        </authorList>
    </citation>
    <scope>NUCLEOTIDE SEQUENCE [LARGE SCALE GENOMIC DNA]</scope>
    <source>
        <strain evidence="1 2">SKay4041</strain>
    </source>
</reference>
<proteinExistence type="predicted"/>
<gene>
    <name evidence="1" type="ORF">AMATHDRAFT_158607</name>
</gene>
<evidence type="ECO:0000313" key="2">
    <source>
        <dbReference type="Proteomes" id="UP000242287"/>
    </source>
</evidence>
<name>A0A2A9NBH0_9AGAR</name>
<dbReference type="Proteomes" id="UP000242287">
    <property type="component" value="Unassembled WGS sequence"/>
</dbReference>
<sequence length="185" mass="21671">MSQVSTNFRSLYRLFLRSVSASVLHHPQATRNLRRLWRPIFESGSRVMRELDNFPAGSKEYEQRQQWLKLWNQRLDNTLAFLYNSSQSRGLSHKVTRNLAYLVLSEQQRIRAHLLNSWNPQKPMALAEASRVKKKEKNREYREFIGKAWTGLSQVVKLAEAKDGITVGRIVVKGWKANFMRNRGL</sequence>
<organism evidence="1 2">
    <name type="scientific">Amanita thiersii Skay4041</name>
    <dbReference type="NCBI Taxonomy" id="703135"/>
    <lineage>
        <taxon>Eukaryota</taxon>
        <taxon>Fungi</taxon>
        <taxon>Dikarya</taxon>
        <taxon>Basidiomycota</taxon>
        <taxon>Agaricomycotina</taxon>
        <taxon>Agaricomycetes</taxon>
        <taxon>Agaricomycetidae</taxon>
        <taxon>Agaricales</taxon>
        <taxon>Pluteineae</taxon>
        <taxon>Amanitaceae</taxon>
        <taxon>Amanita</taxon>
    </lineage>
</organism>
<keyword evidence="2" id="KW-1185">Reference proteome</keyword>
<protein>
    <submittedName>
        <fullName evidence="1">Uncharacterized protein</fullName>
    </submittedName>
</protein>
<accession>A0A2A9NBH0</accession>
<dbReference type="AlphaFoldDB" id="A0A2A9NBH0"/>
<dbReference type="EMBL" id="KZ302331">
    <property type="protein sequence ID" value="PFH45601.1"/>
    <property type="molecule type" value="Genomic_DNA"/>
</dbReference>
<evidence type="ECO:0000313" key="1">
    <source>
        <dbReference type="EMBL" id="PFH45601.1"/>
    </source>
</evidence>
<dbReference type="OrthoDB" id="2770090at2759"/>